<gene>
    <name evidence="2" type="ORF">E6Q11_04180</name>
</gene>
<organism evidence="2 3">
    <name type="scientific">Candidatus Dojkabacteria bacterium</name>
    <dbReference type="NCBI Taxonomy" id="2099670"/>
    <lineage>
        <taxon>Bacteria</taxon>
        <taxon>Candidatus Dojkabacteria</taxon>
    </lineage>
</organism>
<evidence type="ECO:0000259" key="1">
    <source>
        <dbReference type="PROSITE" id="PS50943"/>
    </source>
</evidence>
<dbReference type="InterPro" id="IPR010982">
    <property type="entry name" value="Lambda_DNA-bd_dom_sf"/>
</dbReference>
<evidence type="ECO:0000313" key="3">
    <source>
        <dbReference type="Proteomes" id="UP000321026"/>
    </source>
</evidence>
<dbReference type="EMBL" id="SSDS01000067">
    <property type="protein sequence ID" value="TXG76704.1"/>
    <property type="molecule type" value="Genomic_DNA"/>
</dbReference>
<dbReference type="Pfam" id="PF01381">
    <property type="entry name" value="HTH_3"/>
    <property type="match status" value="1"/>
</dbReference>
<dbReference type="Gene3D" id="1.10.260.40">
    <property type="entry name" value="lambda repressor-like DNA-binding domains"/>
    <property type="match status" value="1"/>
</dbReference>
<accession>A0A5C7J681</accession>
<reference evidence="2 3" key="1">
    <citation type="submission" date="2018-09" db="EMBL/GenBank/DDBJ databases">
        <title>Metagenome Assembled Genomes from an Advanced Water Purification Facility.</title>
        <authorList>
            <person name="Stamps B.W."/>
            <person name="Spear J.R."/>
        </authorList>
    </citation>
    <scope>NUCLEOTIDE SEQUENCE [LARGE SCALE GENOMIC DNA]</scope>
    <source>
        <strain evidence="2">Bin_63_2</strain>
    </source>
</reference>
<dbReference type="Proteomes" id="UP000321026">
    <property type="component" value="Unassembled WGS sequence"/>
</dbReference>
<dbReference type="PROSITE" id="PS50943">
    <property type="entry name" value="HTH_CROC1"/>
    <property type="match status" value="1"/>
</dbReference>
<name>A0A5C7J681_9BACT</name>
<sequence>MIAVEKEEKIENLNEAQKKFLESKGLTMHKIAKLTGKGYNVIWGAFNNKYRSNLNTLDAIAKAAGVSLDFFRSIK</sequence>
<proteinExistence type="predicted"/>
<evidence type="ECO:0000313" key="2">
    <source>
        <dbReference type="EMBL" id="TXG76704.1"/>
    </source>
</evidence>
<dbReference type="SUPFAM" id="SSF47413">
    <property type="entry name" value="lambda repressor-like DNA-binding domains"/>
    <property type="match status" value="1"/>
</dbReference>
<dbReference type="CDD" id="cd00093">
    <property type="entry name" value="HTH_XRE"/>
    <property type="match status" value="1"/>
</dbReference>
<feature type="domain" description="HTH cro/C1-type" evidence="1">
    <location>
        <begin position="18"/>
        <end position="71"/>
    </location>
</feature>
<dbReference type="AlphaFoldDB" id="A0A5C7J681"/>
<dbReference type="GO" id="GO:0003677">
    <property type="term" value="F:DNA binding"/>
    <property type="evidence" value="ECO:0007669"/>
    <property type="project" value="InterPro"/>
</dbReference>
<comment type="caution">
    <text evidence="2">The sequence shown here is derived from an EMBL/GenBank/DDBJ whole genome shotgun (WGS) entry which is preliminary data.</text>
</comment>
<protein>
    <submittedName>
        <fullName evidence="2">XRE family transcriptional regulator</fullName>
    </submittedName>
</protein>
<dbReference type="InterPro" id="IPR001387">
    <property type="entry name" value="Cro/C1-type_HTH"/>
</dbReference>